<comment type="similarity">
    <text evidence="2">Belongs to the monovalent cation:proton antiporter 2 (CPA2) transporter (TC 2.A.37) family.</text>
</comment>
<sequence length="625" mass="67026">MTSVFLFQAVIYLLAAVISVPIAKRFGLGSVLGYLLAGIVIGPSALQLVGEVEDVQHFAEFGVVMMLFVVGLELRPSLLWRLRGPILGTGSAQVLGTATVMAGGALMLGMAWPVAVTIGLILAMSSTAIVIQSLAERGILNTRGGQACFSVLLFQDIAVIPILAFLPWLAEVHGHGAPTDVGHASGHESALAHLPQWAQTAATIGVVVGVVFAAHYLSRYVFRYVAASKLREMFTVVALLVVAGVAWLMHMVGLSPALGTFIAGVVLAESEYRHQLEADVEPFKGLLLGLFFIAVGAGLNLGLVMDQPGKIGLLVLALMGGKFLVLLILGGLFRLGWGASFIFSAALAQGGEFCFVLLGTAGGLGLLSPDLSEPLNAAVAVSMALTPLLLIANDRLIQPKFAKLTPPREPDAVESHDHPVILAGFGRFGHIIGRLLQANGFGVTVLDNDPDQVEMLGRFGLKSFYGDASRADLLAAAGAEKAKLFVCAVDDEEKSMEIVDLVQREFPHLRILARALNRNHAYRLIDRGVTDFRRDTFASALDLSTDALRALGYRAHRALRAVEIFRCYDESSVFELAKHFNEDEASYISAARQHLENLESVFRQDLHRQHLDAEDAWDSAGPNNG</sequence>
<feature type="domain" description="RCK N-terminal" evidence="12">
    <location>
        <begin position="416"/>
        <end position="536"/>
    </location>
</feature>
<keyword evidence="4" id="KW-0050">Antiport</keyword>
<evidence type="ECO:0000256" key="2">
    <source>
        <dbReference type="ARBA" id="ARBA00005551"/>
    </source>
</evidence>
<accession>A0A1T4YK47</accession>
<evidence type="ECO:0000256" key="4">
    <source>
        <dbReference type="ARBA" id="ARBA00022449"/>
    </source>
</evidence>
<feature type="transmembrane region" description="Helical" evidence="11">
    <location>
        <begin position="234"/>
        <end position="266"/>
    </location>
</feature>
<dbReference type="EMBL" id="FUYE01000013">
    <property type="protein sequence ID" value="SKB02169.1"/>
    <property type="molecule type" value="Genomic_DNA"/>
</dbReference>
<evidence type="ECO:0000256" key="7">
    <source>
        <dbReference type="ARBA" id="ARBA00022958"/>
    </source>
</evidence>
<reference evidence="14" key="1">
    <citation type="submission" date="2017-02" db="EMBL/GenBank/DDBJ databases">
        <authorList>
            <person name="Varghese N."/>
            <person name="Submissions S."/>
        </authorList>
    </citation>
    <scope>NUCLEOTIDE SEQUENCE [LARGE SCALE GENOMIC DNA]</scope>
    <source>
        <strain evidence="14">ATCC 700200</strain>
    </source>
</reference>
<evidence type="ECO:0000256" key="5">
    <source>
        <dbReference type="ARBA" id="ARBA00022538"/>
    </source>
</evidence>
<proteinExistence type="inferred from homology"/>
<name>A0A1T4YK47_9BACT</name>
<evidence type="ECO:0000256" key="10">
    <source>
        <dbReference type="ARBA" id="ARBA00023136"/>
    </source>
</evidence>
<dbReference type="PANTHER" id="PTHR46157">
    <property type="entry name" value="K(+) EFFLUX ANTIPORTER 3, CHLOROPLASTIC"/>
    <property type="match status" value="1"/>
</dbReference>
<dbReference type="Pfam" id="PF02254">
    <property type="entry name" value="TrkA_N"/>
    <property type="match status" value="1"/>
</dbReference>
<dbReference type="InterPro" id="IPR036291">
    <property type="entry name" value="NAD(P)-bd_dom_sf"/>
</dbReference>
<dbReference type="GO" id="GO:1902600">
    <property type="term" value="P:proton transmembrane transport"/>
    <property type="evidence" value="ECO:0007669"/>
    <property type="project" value="InterPro"/>
</dbReference>
<dbReference type="NCBIfam" id="TIGR00932">
    <property type="entry name" value="2a37"/>
    <property type="match status" value="1"/>
</dbReference>
<comment type="subcellular location">
    <subcellularLocation>
        <location evidence="1">Endomembrane system</location>
        <topology evidence="1">Multi-pass membrane protein</topology>
    </subcellularLocation>
</comment>
<dbReference type="SUPFAM" id="SSF51735">
    <property type="entry name" value="NAD(P)-binding Rossmann-fold domains"/>
    <property type="match status" value="1"/>
</dbReference>
<feature type="transmembrane region" description="Helical" evidence="11">
    <location>
        <begin position="147"/>
        <end position="170"/>
    </location>
</feature>
<keyword evidence="9" id="KW-0406">Ion transport</keyword>
<dbReference type="GO" id="GO:0012505">
    <property type="term" value="C:endomembrane system"/>
    <property type="evidence" value="ECO:0007669"/>
    <property type="project" value="UniProtKB-SubCell"/>
</dbReference>
<dbReference type="STRING" id="48467.SAMN02745166_03565"/>
<evidence type="ECO:0000256" key="1">
    <source>
        <dbReference type="ARBA" id="ARBA00004127"/>
    </source>
</evidence>
<dbReference type="GO" id="GO:0006813">
    <property type="term" value="P:potassium ion transport"/>
    <property type="evidence" value="ECO:0007669"/>
    <property type="project" value="UniProtKB-KW"/>
</dbReference>
<keyword evidence="6 11" id="KW-0812">Transmembrane</keyword>
<feature type="transmembrane region" description="Helical" evidence="11">
    <location>
        <begin position="86"/>
        <end position="108"/>
    </location>
</feature>
<dbReference type="OrthoDB" id="9793589at2"/>
<keyword evidence="14" id="KW-1185">Reference proteome</keyword>
<dbReference type="PROSITE" id="PS51201">
    <property type="entry name" value="RCK_N"/>
    <property type="match status" value="1"/>
</dbReference>
<dbReference type="Gene3D" id="3.40.50.720">
    <property type="entry name" value="NAD(P)-binding Rossmann-like Domain"/>
    <property type="match status" value="1"/>
</dbReference>
<feature type="transmembrane region" description="Helical" evidence="11">
    <location>
        <begin position="201"/>
        <end position="222"/>
    </location>
</feature>
<dbReference type="Gene3D" id="1.20.1530.20">
    <property type="match status" value="1"/>
</dbReference>
<feature type="transmembrane region" description="Helical" evidence="11">
    <location>
        <begin position="286"/>
        <end position="304"/>
    </location>
</feature>
<evidence type="ECO:0000256" key="11">
    <source>
        <dbReference type="SAM" id="Phobius"/>
    </source>
</evidence>
<dbReference type="InterPro" id="IPR038770">
    <property type="entry name" value="Na+/solute_symporter_sf"/>
</dbReference>
<keyword evidence="10 11" id="KW-0472">Membrane</keyword>
<evidence type="ECO:0000259" key="12">
    <source>
        <dbReference type="PROSITE" id="PS51201"/>
    </source>
</evidence>
<feature type="transmembrane region" description="Helical" evidence="11">
    <location>
        <begin position="31"/>
        <end position="49"/>
    </location>
</feature>
<keyword evidence="8 11" id="KW-1133">Transmembrane helix</keyword>
<evidence type="ECO:0000313" key="13">
    <source>
        <dbReference type="EMBL" id="SKB02169.1"/>
    </source>
</evidence>
<organism evidence="13 14">
    <name type="scientific">Prosthecobacter debontii</name>
    <dbReference type="NCBI Taxonomy" id="48467"/>
    <lineage>
        <taxon>Bacteria</taxon>
        <taxon>Pseudomonadati</taxon>
        <taxon>Verrucomicrobiota</taxon>
        <taxon>Verrucomicrobiia</taxon>
        <taxon>Verrucomicrobiales</taxon>
        <taxon>Verrucomicrobiaceae</taxon>
        <taxon>Prosthecobacter</taxon>
    </lineage>
</organism>
<feature type="transmembrane region" description="Helical" evidence="11">
    <location>
        <begin position="6"/>
        <end position="24"/>
    </location>
</feature>
<keyword evidence="7" id="KW-0630">Potassium</keyword>
<dbReference type="GO" id="GO:0008324">
    <property type="term" value="F:monoatomic cation transmembrane transporter activity"/>
    <property type="evidence" value="ECO:0007669"/>
    <property type="project" value="InterPro"/>
</dbReference>
<dbReference type="FunFam" id="3.40.50.720:FF:000036">
    <property type="entry name" value="Glutathione-regulated potassium-efflux system protein KefB"/>
    <property type="match status" value="1"/>
</dbReference>
<dbReference type="Proteomes" id="UP000190774">
    <property type="component" value="Unassembled WGS sequence"/>
</dbReference>
<dbReference type="GO" id="GO:0005886">
    <property type="term" value="C:plasma membrane"/>
    <property type="evidence" value="ECO:0007669"/>
    <property type="project" value="TreeGrafter"/>
</dbReference>
<dbReference type="InterPro" id="IPR006153">
    <property type="entry name" value="Cation/H_exchanger_TM"/>
</dbReference>
<keyword evidence="5" id="KW-0633">Potassium transport</keyword>
<evidence type="ECO:0000256" key="3">
    <source>
        <dbReference type="ARBA" id="ARBA00022448"/>
    </source>
</evidence>
<feature type="transmembrane region" description="Helical" evidence="11">
    <location>
        <begin position="114"/>
        <end position="135"/>
    </location>
</feature>
<dbReference type="Pfam" id="PF00999">
    <property type="entry name" value="Na_H_Exchanger"/>
    <property type="match status" value="1"/>
</dbReference>
<dbReference type="InterPro" id="IPR003148">
    <property type="entry name" value="RCK_N"/>
</dbReference>
<evidence type="ECO:0000313" key="14">
    <source>
        <dbReference type="Proteomes" id="UP000190774"/>
    </source>
</evidence>
<dbReference type="PANTHER" id="PTHR46157:SF4">
    <property type="entry name" value="K(+) EFFLUX ANTIPORTER 3, CHLOROPLASTIC"/>
    <property type="match status" value="1"/>
</dbReference>
<feature type="transmembrane region" description="Helical" evidence="11">
    <location>
        <begin position="55"/>
        <end position="74"/>
    </location>
</feature>
<evidence type="ECO:0000256" key="6">
    <source>
        <dbReference type="ARBA" id="ARBA00022692"/>
    </source>
</evidence>
<dbReference type="GO" id="GO:0015297">
    <property type="term" value="F:antiporter activity"/>
    <property type="evidence" value="ECO:0007669"/>
    <property type="project" value="UniProtKB-KW"/>
</dbReference>
<evidence type="ECO:0000256" key="9">
    <source>
        <dbReference type="ARBA" id="ARBA00023065"/>
    </source>
</evidence>
<keyword evidence="3" id="KW-0813">Transport</keyword>
<dbReference type="RefSeq" id="WP_078814746.1">
    <property type="nucleotide sequence ID" value="NZ_FUYE01000013.1"/>
</dbReference>
<gene>
    <name evidence="13" type="ORF">SAMN02745166_03565</name>
</gene>
<dbReference type="InterPro" id="IPR004771">
    <property type="entry name" value="K/H_exchanger"/>
</dbReference>
<feature type="transmembrane region" description="Helical" evidence="11">
    <location>
        <begin position="311"/>
        <end position="335"/>
    </location>
</feature>
<dbReference type="AlphaFoldDB" id="A0A1T4YK47"/>
<evidence type="ECO:0000256" key="8">
    <source>
        <dbReference type="ARBA" id="ARBA00022989"/>
    </source>
</evidence>
<protein>
    <submittedName>
        <fullName evidence="13">Kef-type potassium/proton antiporter, CPA2 family</fullName>
    </submittedName>
</protein>